<keyword evidence="2" id="KW-1185">Reference proteome</keyword>
<dbReference type="Proteomes" id="UP000611762">
    <property type="component" value="Unassembled WGS sequence"/>
</dbReference>
<dbReference type="EMBL" id="JACRSU010000002">
    <property type="protein sequence ID" value="MBC8540470.1"/>
    <property type="molecule type" value="Genomic_DNA"/>
</dbReference>
<sequence>MWIVVYITQNKETAMTIKKLLRDAGLLVKMRSIGLRSDEQYGCYEILLPESEVEEGHSVIIESMV</sequence>
<protein>
    <recommendedName>
        <fullName evidence="3">Glutamate decarboxylase</fullName>
    </recommendedName>
</protein>
<organism evidence="1 2">
    <name type="scientific">Congzhengia minquanensis</name>
    <dbReference type="NCBI Taxonomy" id="2763657"/>
    <lineage>
        <taxon>Bacteria</taxon>
        <taxon>Bacillati</taxon>
        <taxon>Bacillota</taxon>
        <taxon>Clostridia</taxon>
        <taxon>Eubacteriales</taxon>
        <taxon>Oscillospiraceae</taxon>
        <taxon>Congzhengia</taxon>
    </lineage>
</organism>
<evidence type="ECO:0008006" key="3">
    <source>
        <dbReference type="Google" id="ProtNLM"/>
    </source>
</evidence>
<dbReference type="AlphaFoldDB" id="A0A926HYT2"/>
<reference evidence="1" key="1">
    <citation type="submission" date="2020-08" db="EMBL/GenBank/DDBJ databases">
        <title>Genome public.</title>
        <authorList>
            <person name="Liu C."/>
            <person name="Sun Q."/>
        </authorList>
    </citation>
    <scope>NUCLEOTIDE SEQUENCE</scope>
    <source>
        <strain evidence="1">H8</strain>
    </source>
</reference>
<gene>
    <name evidence="1" type="ORF">H8698_05715</name>
</gene>
<accession>A0A926HYT2</accession>
<evidence type="ECO:0000313" key="2">
    <source>
        <dbReference type="Proteomes" id="UP000611762"/>
    </source>
</evidence>
<name>A0A926HYT2_9FIRM</name>
<proteinExistence type="predicted"/>
<dbReference type="RefSeq" id="WP_177680004.1">
    <property type="nucleotide sequence ID" value="NZ_JACRSU010000002.1"/>
</dbReference>
<evidence type="ECO:0000313" key="1">
    <source>
        <dbReference type="EMBL" id="MBC8540470.1"/>
    </source>
</evidence>
<comment type="caution">
    <text evidence="1">The sequence shown here is derived from an EMBL/GenBank/DDBJ whole genome shotgun (WGS) entry which is preliminary data.</text>
</comment>